<feature type="disulfide bond" evidence="18">
    <location>
        <begin position="533"/>
        <end position="544"/>
    </location>
</feature>
<feature type="disulfide bond" evidence="18">
    <location>
        <begin position="572"/>
        <end position="610"/>
    </location>
</feature>
<feature type="disulfide bond" evidence="18">
    <location>
        <begin position="354"/>
        <end position="360"/>
    </location>
</feature>
<keyword evidence="9" id="KW-0378">Hydrolase</keyword>
<feature type="disulfide bond" evidence="18">
    <location>
        <begin position="568"/>
        <end position="605"/>
    </location>
</feature>
<dbReference type="Gene3D" id="3.40.1620.60">
    <property type="match status" value="1"/>
</dbReference>
<evidence type="ECO:0000259" key="21">
    <source>
        <dbReference type="PROSITE" id="PS51046"/>
    </source>
</evidence>
<dbReference type="InterPro" id="IPR006586">
    <property type="entry name" value="ADAM_Cys-rich"/>
</dbReference>
<feature type="disulfide bond" evidence="18">
    <location>
        <begin position="325"/>
        <end position="378"/>
    </location>
</feature>
<feature type="binding site" evidence="17">
    <location>
        <position position="253"/>
    </location>
    <ligand>
        <name>Ca(2+)</name>
        <dbReference type="ChEBI" id="CHEBI:29108"/>
        <label>2</label>
    </ligand>
</feature>
<feature type="disulfide bond" evidence="18">
    <location>
        <begin position="488"/>
        <end position="510"/>
    </location>
</feature>
<dbReference type="WBParaSite" id="ACRNAN_scaffold1366.g29657.t1">
    <property type="protein sequence ID" value="ACRNAN_scaffold1366.g29657.t1"/>
    <property type="gene ID" value="ACRNAN_scaffold1366.g29657"/>
</dbReference>
<evidence type="ECO:0000256" key="9">
    <source>
        <dbReference type="ARBA" id="ARBA00022801"/>
    </source>
</evidence>
<feature type="active site" evidence="16 19">
    <location>
        <position position="395"/>
    </location>
</feature>
<evidence type="ECO:0000256" key="16">
    <source>
        <dbReference type="PIRSR" id="PIRSR613273-1"/>
    </source>
</evidence>
<keyword evidence="3" id="KW-0272">Extracellular matrix</keyword>
<evidence type="ECO:0000256" key="6">
    <source>
        <dbReference type="ARBA" id="ARBA00022723"/>
    </source>
</evidence>
<keyword evidence="13" id="KW-0865">Zymogen</keyword>
<dbReference type="GO" id="GO:0030198">
    <property type="term" value="P:extracellular matrix organization"/>
    <property type="evidence" value="ECO:0007669"/>
    <property type="project" value="InterPro"/>
</dbReference>
<evidence type="ECO:0000256" key="11">
    <source>
        <dbReference type="ARBA" id="ARBA00022869"/>
    </source>
</evidence>
<evidence type="ECO:0000256" key="2">
    <source>
        <dbReference type="ARBA" id="ARBA00022525"/>
    </source>
</evidence>
<keyword evidence="22" id="KW-1185">Reference proteome</keyword>
<feature type="binding site" evidence="17">
    <location>
        <position position="253"/>
    </location>
    <ligand>
        <name>Ca(2+)</name>
        <dbReference type="ChEBI" id="CHEBI:29108"/>
        <label>1</label>
    </ligand>
</feature>
<evidence type="ECO:0000256" key="14">
    <source>
        <dbReference type="ARBA" id="ARBA00023157"/>
    </source>
</evidence>
<feature type="binding site" evidence="17">
    <location>
        <position position="336"/>
    </location>
    <ligand>
        <name>Ca(2+)</name>
        <dbReference type="ChEBI" id="CHEBI:29108"/>
        <label>1</label>
    </ligand>
</feature>
<keyword evidence="17" id="KW-0106">Calcium</keyword>
<comment type="cofactor">
    <cofactor evidence="17">
        <name>Zn(2+)</name>
        <dbReference type="ChEBI" id="CHEBI:29105"/>
    </cofactor>
    <text evidence="17">Binds 1 zinc ion per subunit.</text>
</comment>
<feature type="disulfide bond" evidence="18">
    <location>
        <begin position="372"/>
        <end position="458"/>
    </location>
</feature>
<keyword evidence="14 18" id="KW-1015">Disulfide bond</keyword>
<dbReference type="Pfam" id="PF00090">
    <property type="entry name" value="TSP_1"/>
    <property type="match status" value="1"/>
</dbReference>
<sequence>MDGRRLRCGQYIQAQVLMKVNYGSSIDTNFAVNVPFETTVVLVNRAKLKAGENEQEIHARFSRFKLSSKSHHRKSPSTHEFKTRNVVPLVQYMDSENQTHARLLRVSPDCIYSAHVNGSQETSIVNLCDRHGGLFGTLALKDGAYIIEPLDVHHPHPARQEDMEESETTPELKRVRRSYDMLPHLIYKSKSHAFEKPVVSSDSQTSFQNLSSSNEFQDNLFPDSYVNNTAWEDIQIRQERSRRSANSWDHFVEVLVVADYKMLLYHQGDLESYILTLFSTVASIYRHNTLRASINIIVVRILILKSERAGPLISNRAQDTLQQFCAWQQNYNDRNDDAINHHDVAILITRHDICRATNKCDTLGLAELGTMCDPLRSCAIIEDNGLSAAFTIAHELGHIFNIPHDDERKCGTYMALNKHNYHIMAPTLEYNTHPWSWSACSAAMLSKFLDANRAQTQCILDQPIERRYYDQMFENPAPGAKYSVNQQCQFVFGPSAEICPYMPTCRRLWCSTYYGYQMGCRTQHMPWADGTPCGDNMWCHRGQCVGMSPSQREKQDGAWGEWKAWGDCSRTCGGGVQKALRDCDNPRPMNGGKYCVGQRERYRPCNIQECPWDTPGFREVQCSEFDNRDVGIHGVSPLTKWVPKYAGISENERCKLYCRAKDSAAFYLLREKVLDGTPCDRNGDDICIDGTCHKAGCDHRLGSEMKRDVCGICGGDGSTCHTVEGVYNERVSFGYNEVFKIPAGSANIDITQKAHKGNKDDDNYLALRSANGEFILNGQYQVSVFRQQISIQDAVLEYSGSDQELERINGTGPIRSDIYLHVLCVGNLHPPNIHYKYMVPRSTDYRHVQQHHTTSFYWRIADYWTDCSAKCQGSQKQQLICVDALSNRQVNERHCTGHRPDIQQRMCNVDCFAKWQTKEISGCSARCGRGEKHQLSTCVLAYTNGREDPVADQECIQAGLPRPLDRAPCYSDCSGRKWAYSEWTTCSATCGTTGISRRNAYCIDDSNRQIDIRHCETIPREASETECNRIPCPKWVYGHWSECSRSCDGGIRIRHASCQNAAGQEVDQQFCSQTEKQDREKCNEHVCTQWKFGNWSPCSVTCGTGFETRSAQCIDREGRALSDDRCDHRERIVQKQCLQPDCPGWKLGSWSTCSVSCMDGWSSRLVMCVDASGLKLPDEKCLKKGETRPPSHQPCNHGPCPFWRPTEWSTCSVACGSGIRQREVECVYRDQIVDASLCPESQKPKIQESCTLLACAFWDLLPWSSCSASCGSGVQRRMVQCVRGSNKLIVGERECKEEKPKTERTCERDPCPNAKLEIYWATGPWTECSQSCGNGTQRRIVVCHDHIRELGAEYCTQIEKPPNTRECNIRPCAQWSVGAWQPCPATCGIHHVQRRRVSCVPIGKKKEIEINSVLDELPEIDCDPAAQPEAVRNCGLKACPVEQKPVYGNWTTSGWTECSVSCGNGWRRRKVQCTLELCIESEKPPVMEQCSNGECKKASWQITPWSSCSVTCGNGGYQERTVWCQNEINGGQKVDDSECLKDEKKPITRRGCALPTCIKTSNVLINPIAKTNSIDADSYTWQSGKWSTCSATCGRGIRKRTVECIDAYGLTASEEKCDLSIKPMEQQKCRLGHCPRWHKDKWSTCSATCGNGVKRRTVFCKKGKHQRVPDTECHRVAKPQETTVCQVGKCPVYYWKVTPWSKCTDPCKPSDQYRRVYCMSALHQRAAPRMCANETEPMTVRACPIDKCPYEWVPGPWSTCSRTCDKGFHFRRIDCKVKRSMRDPNTTLKYDVGSEPTVLSRMCMSLPKPEVNKECAMNPCDAPYRWSVLPWSPCSKSCGPGYRRRKTPCLDQFGNRVSRHHCDSNSRPSHREPCFLRNCLPNDCAEIKAQNTLTHSIDGNYTVLVAGFRISVYCHLMNGTIPKTYINVRHETNFAEFYGKRLKYPYTCPFEGRRNDSCVCTNDGHVNMGFSRFKKLRVDLHNMKINPHDFTFVETLQGTPVPYGTAGDCYSMSDCPQGTFSIDLRHTGLRIVDDLQWVDHGHRTNSRIERAENNAFIRGYCGGYCGECAPDRFKGLVIEVDQKQKPSVGVG</sequence>
<dbReference type="PANTHER" id="PTHR13723:SF278">
    <property type="entry name" value="ADAM METALLOPEPTIDASE WITH THROMBOSPONDIN TYPE 1 MOTIF A, ISOFORM B"/>
    <property type="match status" value="1"/>
</dbReference>
<dbReference type="PROSITE" id="PS51046">
    <property type="entry name" value="GON"/>
    <property type="match status" value="1"/>
</dbReference>
<evidence type="ECO:0000313" key="23">
    <source>
        <dbReference type="WBParaSite" id="ACRNAN_scaffold1366.g29657.t1"/>
    </source>
</evidence>
<feature type="binding site" evidence="17 19">
    <location>
        <position position="398"/>
    </location>
    <ligand>
        <name>Zn(2+)</name>
        <dbReference type="ChEBI" id="CHEBI:29105"/>
        <note>catalytic</note>
    </ligand>
</feature>
<dbReference type="InterPro" id="IPR041645">
    <property type="entry name" value="ADAMTS_CR_2"/>
</dbReference>
<dbReference type="FunFam" id="2.20.100.10:FF:000006">
    <property type="entry name" value="A disintegrin and metalloproteinase with thrombospondin motifs 1"/>
    <property type="match status" value="1"/>
</dbReference>
<keyword evidence="5" id="KW-0165">Cleavage on pair of basic residues</keyword>
<dbReference type="InterPro" id="IPR013273">
    <property type="entry name" value="ADAMTS/ADAMTS-like"/>
</dbReference>
<keyword evidence="10 17" id="KW-0862">Zinc</keyword>
<evidence type="ECO:0000256" key="3">
    <source>
        <dbReference type="ARBA" id="ARBA00022530"/>
    </source>
</evidence>
<name>A0A914CT15_9BILA</name>
<comment type="subcellular location">
    <subcellularLocation>
        <location evidence="1">Secreted</location>
        <location evidence="1">Extracellular space</location>
        <location evidence="1">Extracellular matrix</location>
        <location evidence="1">Basement membrane</location>
    </subcellularLocation>
</comment>
<dbReference type="SMART" id="SM00608">
    <property type="entry name" value="ACR"/>
    <property type="match status" value="1"/>
</dbReference>
<evidence type="ECO:0000256" key="5">
    <source>
        <dbReference type="ARBA" id="ARBA00022685"/>
    </source>
</evidence>
<evidence type="ECO:0000256" key="17">
    <source>
        <dbReference type="PIRSR" id="PIRSR613273-2"/>
    </source>
</evidence>
<keyword evidence="12" id="KW-0482">Metalloprotease</keyword>
<evidence type="ECO:0000256" key="13">
    <source>
        <dbReference type="ARBA" id="ARBA00023145"/>
    </source>
</evidence>
<comment type="caution">
    <text evidence="19">Lacks conserved residue(s) required for the propagation of feature annotation.</text>
</comment>
<dbReference type="PANTHER" id="PTHR13723">
    <property type="entry name" value="ADAMTS A DISINTEGRIN AND METALLOPROTEASE WITH THROMBOSPONDIN MOTIFS PROTEASE"/>
    <property type="match status" value="1"/>
</dbReference>
<feature type="binding site" evidence="17">
    <location>
        <position position="343"/>
    </location>
    <ligand>
        <name>Ca(2+)</name>
        <dbReference type="ChEBI" id="CHEBI:29108"/>
        <label>1</label>
    </ligand>
</feature>
<evidence type="ECO:0000256" key="7">
    <source>
        <dbReference type="ARBA" id="ARBA00022729"/>
    </source>
</evidence>
<dbReference type="InterPro" id="IPR010294">
    <property type="entry name" value="ADAMTS_spacer1"/>
</dbReference>
<dbReference type="InterPro" id="IPR050439">
    <property type="entry name" value="ADAMTS_ADAMTS-like"/>
</dbReference>
<accession>A0A914CT15</accession>
<dbReference type="Pfam" id="PF19030">
    <property type="entry name" value="TSP1_ADAMTS"/>
    <property type="match status" value="15"/>
</dbReference>
<dbReference type="GO" id="GO:0016477">
    <property type="term" value="P:cell migration"/>
    <property type="evidence" value="ECO:0007669"/>
    <property type="project" value="UniProtKB-ARBA"/>
</dbReference>
<evidence type="ECO:0000256" key="18">
    <source>
        <dbReference type="PIRSR" id="PIRSR613273-3"/>
    </source>
</evidence>
<dbReference type="GO" id="GO:0009653">
    <property type="term" value="P:anatomical structure morphogenesis"/>
    <property type="evidence" value="ECO:0007669"/>
    <property type="project" value="UniProtKB-ARBA"/>
</dbReference>
<keyword evidence="15" id="KW-0325">Glycoprotein</keyword>
<feature type="binding site" evidence="17 19">
    <location>
        <position position="394"/>
    </location>
    <ligand>
        <name>Zn(2+)</name>
        <dbReference type="ChEBI" id="CHEBI:29105"/>
        <note>catalytic</note>
    </ligand>
</feature>
<reference evidence="23" key="1">
    <citation type="submission" date="2022-11" db="UniProtKB">
        <authorList>
            <consortium name="WormBaseParasite"/>
        </authorList>
    </citation>
    <scope>IDENTIFICATION</scope>
</reference>
<dbReference type="CDD" id="cd04273">
    <property type="entry name" value="ZnMc_ADAMTS_like"/>
    <property type="match status" value="1"/>
</dbReference>
<evidence type="ECO:0000259" key="20">
    <source>
        <dbReference type="PROSITE" id="PS50215"/>
    </source>
</evidence>
<dbReference type="SMART" id="SM00209">
    <property type="entry name" value="TSP1"/>
    <property type="match status" value="17"/>
</dbReference>
<feature type="binding site" evidence="17">
    <location>
        <position position="461"/>
    </location>
    <ligand>
        <name>Ca(2+)</name>
        <dbReference type="ChEBI" id="CHEBI:29108"/>
        <label>2</label>
    </ligand>
</feature>
<evidence type="ECO:0000313" key="22">
    <source>
        <dbReference type="Proteomes" id="UP000887540"/>
    </source>
</evidence>
<feature type="disulfide bond" evidence="18">
    <location>
        <begin position="499"/>
        <end position="520"/>
    </location>
</feature>
<evidence type="ECO:0000256" key="15">
    <source>
        <dbReference type="ARBA" id="ARBA00023180"/>
    </source>
</evidence>
<keyword evidence="4" id="KW-0645">Protease</keyword>
<dbReference type="Proteomes" id="UP000887540">
    <property type="component" value="Unplaced"/>
</dbReference>
<evidence type="ECO:0000256" key="1">
    <source>
        <dbReference type="ARBA" id="ARBA00004302"/>
    </source>
</evidence>
<dbReference type="GO" id="GO:0004222">
    <property type="term" value="F:metalloendopeptidase activity"/>
    <property type="evidence" value="ECO:0007669"/>
    <property type="project" value="InterPro"/>
</dbReference>
<feature type="domain" description="GON" evidence="21">
    <location>
        <begin position="1880"/>
        <end position="2081"/>
    </location>
</feature>
<keyword evidence="6 17" id="KW-0479">Metal-binding</keyword>
<dbReference type="InterPro" id="IPR001590">
    <property type="entry name" value="Peptidase_M12B"/>
</dbReference>
<feature type="disulfide bond" evidence="18">
    <location>
        <begin position="583"/>
        <end position="595"/>
    </location>
</feature>
<organism evidence="22 23">
    <name type="scientific">Acrobeloides nanus</name>
    <dbReference type="NCBI Taxonomy" id="290746"/>
    <lineage>
        <taxon>Eukaryota</taxon>
        <taxon>Metazoa</taxon>
        <taxon>Ecdysozoa</taxon>
        <taxon>Nematoda</taxon>
        <taxon>Chromadorea</taxon>
        <taxon>Rhabditida</taxon>
        <taxon>Tylenchina</taxon>
        <taxon>Cephalobomorpha</taxon>
        <taxon>Cephaloboidea</taxon>
        <taxon>Cephalobidae</taxon>
        <taxon>Acrobeloides</taxon>
    </lineage>
</organism>
<dbReference type="Gene3D" id="3.40.390.10">
    <property type="entry name" value="Collagenase (Catalytic Domain)"/>
    <property type="match status" value="1"/>
</dbReference>
<feature type="disulfide bond" evidence="18">
    <location>
        <begin position="410"/>
        <end position="440"/>
    </location>
</feature>
<evidence type="ECO:0000256" key="8">
    <source>
        <dbReference type="ARBA" id="ARBA00022737"/>
    </source>
</evidence>
<dbReference type="FunFam" id="3.40.390.10:FF:000001">
    <property type="entry name" value="A disintegrin and metalloproteinase with thrombospondin motifs 1"/>
    <property type="match status" value="1"/>
</dbReference>
<dbReference type="PRINTS" id="PR01857">
    <property type="entry name" value="ADAMTSFAMILY"/>
</dbReference>
<feature type="binding site" evidence="17">
    <location>
        <position position="458"/>
    </location>
    <ligand>
        <name>Ca(2+)</name>
        <dbReference type="ChEBI" id="CHEBI:29108"/>
        <label>1</label>
    </ligand>
</feature>
<evidence type="ECO:0000256" key="19">
    <source>
        <dbReference type="PROSITE-ProRule" id="PRU00276"/>
    </source>
</evidence>
<evidence type="ECO:0000256" key="10">
    <source>
        <dbReference type="ARBA" id="ARBA00022833"/>
    </source>
</evidence>
<keyword evidence="8" id="KW-0677">Repeat</keyword>
<dbReference type="GO" id="GO:0005604">
    <property type="term" value="C:basement membrane"/>
    <property type="evidence" value="ECO:0007669"/>
    <property type="project" value="UniProtKB-SubCell"/>
</dbReference>
<keyword evidence="2" id="KW-0964">Secreted</keyword>
<dbReference type="Gene3D" id="2.60.120.830">
    <property type="match status" value="1"/>
</dbReference>
<dbReference type="GO" id="GO:0008270">
    <property type="term" value="F:zinc ion binding"/>
    <property type="evidence" value="ECO:0007669"/>
    <property type="project" value="InterPro"/>
</dbReference>
<feature type="domain" description="Peptidase M12B" evidence="20">
    <location>
        <begin position="250"/>
        <end position="463"/>
    </location>
</feature>
<evidence type="ECO:0000256" key="4">
    <source>
        <dbReference type="ARBA" id="ARBA00022670"/>
    </source>
</evidence>
<dbReference type="Pfam" id="PF08685">
    <property type="entry name" value="GON"/>
    <property type="match status" value="1"/>
</dbReference>
<dbReference type="InterPro" id="IPR024079">
    <property type="entry name" value="MetalloPept_cat_dom_sf"/>
</dbReference>
<dbReference type="InterPro" id="IPR036383">
    <property type="entry name" value="TSP1_rpt_sf"/>
</dbReference>
<dbReference type="SUPFAM" id="SSF55486">
    <property type="entry name" value="Metalloproteases ('zincins'), catalytic domain"/>
    <property type="match status" value="1"/>
</dbReference>
<feature type="binding site" evidence="17">
    <location>
        <position position="336"/>
    </location>
    <ligand>
        <name>Ca(2+)</name>
        <dbReference type="ChEBI" id="CHEBI:29108"/>
        <label>2</label>
    </ligand>
</feature>
<dbReference type="InterPro" id="IPR012314">
    <property type="entry name" value="Pept_M12B_GON-ADAMTSs"/>
</dbReference>
<dbReference type="Pfam" id="PF05986">
    <property type="entry name" value="ADAMTS_spacer1"/>
    <property type="match status" value="1"/>
</dbReference>
<feature type="disulfide bond" evidence="18">
    <location>
        <begin position="505"/>
        <end position="539"/>
    </location>
</feature>
<dbReference type="FunFam" id="2.60.120.830:FF:000001">
    <property type="entry name" value="A disintegrin and metalloproteinase with thrombospondin motifs 1"/>
    <property type="match status" value="1"/>
</dbReference>
<feature type="binding site" evidence="17 19">
    <location>
        <position position="404"/>
    </location>
    <ligand>
        <name>Zn(2+)</name>
        <dbReference type="ChEBI" id="CHEBI:29105"/>
        <note>catalytic</note>
    </ligand>
</feature>
<dbReference type="PROSITE" id="PS50092">
    <property type="entry name" value="TSP1"/>
    <property type="match status" value="16"/>
</dbReference>
<dbReference type="Pfam" id="PF17771">
    <property type="entry name" value="ADAMTS_CR_2"/>
    <property type="match status" value="1"/>
</dbReference>
<feature type="binding site" evidence="17">
    <location>
        <position position="461"/>
    </location>
    <ligand>
        <name>Ca(2+)</name>
        <dbReference type="ChEBI" id="CHEBI:29108"/>
        <label>1</label>
    </ligand>
</feature>
<protein>
    <submittedName>
        <fullName evidence="23">Uncharacterized protein</fullName>
    </submittedName>
</protein>
<dbReference type="Gene3D" id="2.20.100.10">
    <property type="entry name" value="Thrombospondin type-1 (TSP1) repeat"/>
    <property type="match status" value="16"/>
</dbReference>
<keyword evidence="11" id="KW-0084">Basement membrane</keyword>
<dbReference type="Pfam" id="PF01421">
    <property type="entry name" value="Reprolysin"/>
    <property type="match status" value="1"/>
</dbReference>
<dbReference type="InterPro" id="IPR000884">
    <property type="entry name" value="TSP1_rpt"/>
</dbReference>
<keyword evidence="7" id="KW-0732">Signal</keyword>
<evidence type="ECO:0000256" key="12">
    <source>
        <dbReference type="ARBA" id="ARBA00023049"/>
    </source>
</evidence>
<dbReference type="SUPFAM" id="SSF82895">
    <property type="entry name" value="TSP-1 type 1 repeat"/>
    <property type="match status" value="17"/>
</dbReference>
<dbReference type="FunFam" id="2.20.100.10:FF:000005">
    <property type="entry name" value="ADAM metallopeptidase with thrombospondin type 1 motif 9"/>
    <property type="match status" value="7"/>
</dbReference>
<proteinExistence type="predicted"/>
<dbReference type="PROSITE" id="PS50215">
    <property type="entry name" value="ADAM_MEPRO"/>
    <property type="match status" value="1"/>
</dbReference>
<dbReference type="GO" id="GO:0006508">
    <property type="term" value="P:proteolysis"/>
    <property type="evidence" value="ECO:0007669"/>
    <property type="project" value="UniProtKB-KW"/>
</dbReference>